<dbReference type="AlphaFoldDB" id="A0AAE1X5C8"/>
<comment type="caution">
    <text evidence="3">The sequence shown here is derived from an EMBL/GenBank/DDBJ whole genome shotgun (WGS) entry which is preliminary data.</text>
</comment>
<reference evidence="3" key="2">
    <citation type="journal article" date="2024" name="Plant">
        <title>Genomic evolution and insights into agronomic trait innovations of Sesamum species.</title>
        <authorList>
            <person name="Miao H."/>
            <person name="Wang L."/>
            <person name="Qu L."/>
            <person name="Liu H."/>
            <person name="Sun Y."/>
            <person name="Le M."/>
            <person name="Wang Q."/>
            <person name="Wei S."/>
            <person name="Zheng Y."/>
            <person name="Lin W."/>
            <person name="Duan Y."/>
            <person name="Cao H."/>
            <person name="Xiong S."/>
            <person name="Wang X."/>
            <person name="Wei L."/>
            <person name="Li C."/>
            <person name="Ma Q."/>
            <person name="Ju M."/>
            <person name="Zhao R."/>
            <person name="Li G."/>
            <person name="Mu C."/>
            <person name="Tian Q."/>
            <person name="Mei H."/>
            <person name="Zhang T."/>
            <person name="Gao T."/>
            <person name="Zhang H."/>
        </authorList>
    </citation>
    <scope>NUCLEOTIDE SEQUENCE</scope>
    <source>
        <strain evidence="3">K16</strain>
    </source>
</reference>
<keyword evidence="4" id="KW-1185">Reference proteome</keyword>
<dbReference type="PANTHER" id="PTHR47003:SF11">
    <property type="entry name" value="PPR SUPERFAMILY PROTEIN"/>
    <property type="match status" value="1"/>
</dbReference>
<dbReference type="GO" id="GO:0008380">
    <property type="term" value="P:RNA splicing"/>
    <property type="evidence" value="ECO:0007669"/>
    <property type="project" value="InterPro"/>
</dbReference>
<dbReference type="PROSITE" id="PS51375">
    <property type="entry name" value="PPR"/>
    <property type="match status" value="2"/>
</dbReference>
<dbReference type="InterPro" id="IPR044578">
    <property type="entry name" value="BIR6-like"/>
</dbReference>
<dbReference type="InterPro" id="IPR002885">
    <property type="entry name" value="PPR_rpt"/>
</dbReference>
<evidence type="ECO:0000313" key="4">
    <source>
        <dbReference type="Proteomes" id="UP001289374"/>
    </source>
</evidence>
<feature type="repeat" description="PPR" evidence="2">
    <location>
        <begin position="137"/>
        <end position="171"/>
    </location>
</feature>
<proteinExistence type="predicted"/>
<gene>
    <name evidence="3" type="ORF">Sango_0562800</name>
</gene>
<sequence>MRALFIGRGLKIRIELKPFCLSNSCKRFSYSNDGPSDMDVHKESEGPFKKGRWTVSDINAGNGQTLRKHEVVRRTVENVCHVLESGPWGPSLEKTLSSVDDKPQADVVIGVLRRMKNVDLGVNYFRWVERVTNQVNSPETYNSLLMLMARCKKFDRFEHVFEEMSLAGFSPSVETSVELVSSCVKAQRLRDAFDLIQTMRKFKFRPGFSAYKRS</sequence>
<dbReference type="Proteomes" id="UP001289374">
    <property type="component" value="Unassembled WGS sequence"/>
</dbReference>
<organism evidence="3 4">
    <name type="scientific">Sesamum angolense</name>
    <dbReference type="NCBI Taxonomy" id="2727404"/>
    <lineage>
        <taxon>Eukaryota</taxon>
        <taxon>Viridiplantae</taxon>
        <taxon>Streptophyta</taxon>
        <taxon>Embryophyta</taxon>
        <taxon>Tracheophyta</taxon>
        <taxon>Spermatophyta</taxon>
        <taxon>Magnoliopsida</taxon>
        <taxon>eudicotyledons</taxon>
        <taxon>Gunneridae</taxon>
        <taxon>Pentapetalae</taxon>
        <taxon>asterids</taxon>
        <taxon>lamiids</taxon>
        <taxon>Lamiales</taxon>
        <taxon>Pedaliaceae</taxon>
        <taxon>Sesamum</taxon>
    </lineage>
</organism>
<feature type="repeat" description="PPR" evidence="2">
    <location>
        <begin position="172"/>
        <end position="206"/>
    </location>
</feature>
<dbReference type="EMBL" id="JACGWL010000003">
    <property type="protein sequence ID" value="KAK4405563.1"/>
    <property type="molecule type" value="Genomic_DNA"/>
</dbReference>
<reference evidence="3" key="1">
    <citation type="submission" date="2020-06" db="EMBL/GenBank/DDBJ databases">
        <authorList>
            <person name="Li T."/>
            <person name="Hu X."/>
            <person name="Zhang T."/>
            <person name="Song X."/>
            <person name="Zhang H."/>
            <person name="Dai N."/>
            <person name="Sheng W."/>
            <person name="Hou X."/>
            <person name="Wei L."/>
        </authorList>
    </citation>
    <scope>NUCLEOTIDE SEQUENCE</scope>
    <source>
        <strain evidence="3">K16</strain>
        <tissue evidence="3">Leaf</tissue>
    </source>
</reference>
<dbReference type="PANTHER" id="PTHR47003">
    <property type="entry name" value="OS01G0970900 PROTEIN"/>
    <property type="match status" value="1"/>
</dbReference>
<evidence type="ECO:0000313" key="3">
    <source>
        <dbReference type="EMBL" id="KAK4405563.1"/>
    </source>
</evidence>
<keyword evidence="1" id="KW-0677">Repeat</keyword>
<dbReference type="Pfam" id="PF01535">
    <property type="entry name" value="PPR"/>
    <property type="match status" value="2"/>
</dbReference>
<evidence type="ECO:0000256" key="1">
    <source>
        <dbReference type="ARBA" id="ARBA00022737"/>
    </source>
</evidence>
<dbReference type="NCBIfam" id="TIGR00756">
    <property type="entry name" value="PPR"/>
    <property type="match status" value="2"/>
</dbReference>
<accession>A0AAE1X5C8</accession>
<dbReference type="Gene3D" id="1.25.40.10">
    <property type="entry name" value="Tetratricopeptide repeat domain"/>
    <property type="match status" value="1"/>
</dbReference>
<dbReference type="InterPro" id="IPR011990">
    <property type="entry name" value="TPR-like_helical_dom_sf"/>
</dbReference>
<name>A0AAE1X5C8_9LAMI</name>
<protein>
    <submittedName>
        <fullName evidence="3">Pentatricopeptide repeat-containing protein</fullName>
    </submittedName>
</protein>
<evidence type="ECO:0000256" key="2">
    <source>
        <dbReference type="PROSITE-ProRule" id="PRU00708"/>
    </source>
</evidence>